<dbReference type="EMBL" id="MF285619">
    <property type="protein sequence ID" value="ASZ78897.1"/>
    <property type="molecule type" value="Genomic_DNA"/>
</dbReference>
<protein>
    <submittedName>
        <fullName evidence="1">DNA primase subunit</fullName>
    </submittedName>
</protein>
<dbReference type="Proteomes" id="UP000224362">
    <property type="component" value="Segment"/>
</dbReference>
<accession>A0A249Y2K0</accession>
<reference evidence="1 2" key="1">
    <citation type="submission" date="2017-06" db="EMBL/GenBank/DDBJ databases">
        <authorList>
            <person name="Kim H.J."/>
            <person name="Triplett B.A."/>
        </authorList>
    </citation>
    <scope>NUCLEOTIDE SEQUENCE [LARGE SCALE GENOMIC DNA]</scope>
</reference>
<name>A0A249Y2K0_9CAUD</name>
<dbReference type="InterPro" id="IPR046392">
    <property type="entry name" value="PRIMASE_T4"/>
</dbReference>
<evidence type="ECO:0000313" key="1">
    <source>
        <dbReference type="EMBL" id="ASZ78897.1"/>
    </source>
</evidence>
<dbReference type="HAMAP" id="MF_04157">
    <property type="entry name" value="PRIMASE_T4"/>
    <property type="match status" value="1"/>
</dbReference>
<evidence type="ECO:0000313" key="2">
    <source>
        <dbReference type="Proteomes" id="UP000224362"/>
    </source>
</evidence>
<organism evidence="1 2">
    <name type="scientific">Serratia phage 2050H1</name>
    <dbReference type="NCBI Taxonomy" id="2024250"/>
    <lineage>
        <taxon>Viruses</taxon>
        <taxon>Duplodnaviria</taxon>
        <taxon>Heunggongvirae</taxon>
        <taxon>Uroviricota</taxon>
        <taxon>Caudoviricetes</taxon>
        <taxon>Pantevenvirales</taxon>
        <taxon>Ackermannviridae</taxon>
        <taxon>Miltonvirus</taxon>
        <taxon>Miltonvirus MAM1</taxon>
    </lineage>
</organism>
<gene>
    <name evidence="1" type="ORF">2050H1_131</name>
</gene>
<sequence length="355" mass="41355">MKSLDHQFINYLSPRLDKFSWERANLAKFRCPLCGDSQKSKTKRRGHFYYDSTIDSYRFKCHNCNEQSGWSFDTWLAKFDPTLHEEYLFEKFKMEGDRRKPIKAFIAARKEVPPLPKEEPKVITLPPVQKVLDESHLTGMQRLDTLPVDHMAVQYVLGRKIPEFFLSRMYFTHHFRDTLLTFETDAEKQRLIPNDARLVMPFWDETGRMKVVQGRAFDSDAFLRYATVKPNEHDTKVFGEERVNRERMVLVVEGPIDSMFLPNCLASADADLLSVKGDIYIPDNQYRNREVCRIIEKIINSGVKVVLFPPNIPWKDINDMVKDGGMTPADIMKMMAKNVFQGLAASLRFADLRKV</sequence>
<proteinExistence type="inferred from homology"/>